<dbReference type="Proteomes" id="UP001148662">
    <property type="component" value="Unassembled WGS sequence"/>
</dbReference>
<proteinExistence type="predicted"/>
<sequence length="166" mass="17598">MTLHNLKRRMHRLRQLDVSPTETTLPTPFPTHSNFVLEAGSAVSGGGTNDQVPIAAVGRSSNTSVRSGIVVGISVGVVLVLLVVVIAALRRRRPRRAAGGGYSATEKSSGKHDFETKGMEHKSTKNNDVDNIDYVPVLTKNGGFTGARFNVALAAPSLPPPAYVQA</sequence>
<reference evidence="1" key="1">
    <citation type="submission" date="2022-07" db="EMBL/GenBank/DDBJ databases">
        <title>Genome Sequence of Phlebia brevispora.</title>
        <authorList>
            <person name="Buettner E."/>
        </authorList>
    </citation>
    <scope>NUCLEOTIDE SEQUENCE</scope>
    <source>
        <strain evidence="1">MPL23</strain>
    </source>
</reference>
<accession>A0ACC1SHJ4</accession>
<organism evidence="1 2">
    <name type="scientific">Phlebia brevispora</name>
    <dbReference type="NCBI Taxonomy" id="194682"/>
    <lineage>
        <taxon>Eukaryota</taxon>
        <taxon>Fungi</taxon>
        <taxon>Dikarya</taxon>
        <taxon>Basidiomycota</taxon>
        <taxon>Agaricomycotina</taxon>
        <taxon>Agaricomycetes</taxon>
        <taxon>Polyporales</taxon>
        <taxon>Meruliaceae</taxon>
        <taxon>Phlebia</taxon>
    </lineage>
</organism>
<keyword evidence="2" id="KW-1185">Reference proteome</keyword>
<protein>
    <submittedName>
        <fullName evidence="1">Uncharacterized protein</fullName>
    </submittedName>
</protein>
<name>A0ACC1SHJ4_9APHY</name>
<gene>
    <name evidence="1" type="ORF">NM688_g6298</name>
</gene>
<evidence type="ECO:0000313" key="1">
    <source>
        <dbReference type="EMBL" id="KAJ3539935.1"/>
    </source>
</evidence>
<comment type="caution">
    <text evidence="1">The sequence shown here is derived from an EMBL/GenBank/DDBJ whole genome shotgun (WGS) entry which is preliminary data.</text>
</comment>
<dbReference type="EMBL" id="JANHOG010001274">
    <property type="protein sequence ID" value="KAJ3539935.1"/>
    <property type="molecule type" value="Genomic_DNA"/>
</dbReference>
<evidence type="ECO:0000313" key="2">
    <source>
        <dbReference type="Proteomes" id="UP001148662"/>
    </source>
</evidence>